<dbReference type="STRING" id="128403.WA1_23195"/>
<dbReference type="Proteomes" id="UP000076925">
    <property type="component" value="Unassembled WGS sequence"/>
</dbReference>
<accession>A0A139X8L7</accession>
<gene>
    <name evidence="1" type="ORF">WA1_23195</name>
</gene>
<sequence length="286" mass="32433">MTVSTKPFSNRIAVVFDFDDTLVPDTVDSLLSSLGIDALKFRHEQIQPLIDKGWDKILARFYALIEESKRQDNKITQEYIAKFGQELAPFDGVTKMFERLRQSASEINPKVEVEFYLITCGMVEVACHNCIAPNFKGMWGCEFHYNQHGGIEFLKKIVTHTEKTRYLFQIAKGIEHQNDDGQTFVYRDVPAQELHVPLTQVIYVGDGASDVPCFSLMNQEQGTAIGLYKDGKPKDWGRELRITQSQRVANLAPVDYSENSELMRSLTLAVESISKQISLQQLSVGE</sequence>
<dbReference type="SUPFAM" id="SSF56784">
    <property type="entry name" value="HAD-like"/>
    <property type="match status" value="1"/>
</dbReference>
<dbReference type="OrthoDB" id="9785423at2"/>
<evidence type="ECO:0000313" key="2">
    <source>
        <dbReference type="Proteomes" id="UP000076925"/>
    </source>
</evidence>
<dbReference type="InterPro" id="IPR036412">
    <property type="entry name" value="HAD-like_sf"/>
</dbReference>
<name>A0A139X8L7_9CYAN</name>
<dbReference type="InterPro" id="IPR023214">
    <property type="entry name" value="HAD_sf"/>
</dbReference>
<evidence type="ECO:0000313" key="1">
    <source>
        <dbReference type="EMBL" id="KYC41030.1"/>
    </source>
</evidence>
<dbReference type="RefSeq" id="WP_017740187.1">
    <property type="nucleotide sequence ID" value="NZ_KQ976354.1"/>
</dbReference>
<organism evidence="1 2">
    <name type="scientific">Scytonema hofmannii PCC 7110</name>
    <dbReference type="NCBI Taxonomy" id="128403"/>
    <lineage>
        <taxon>Bacteria</taxon>
        <taxon>Bacillati</taxon>
        <taxon>Cyanobacteriota</taxon>
        <taxon>Cyanophyceae</taxon>
        <taxon>Nostocales</taxon>
        <taxon>Scytonemataceae</taxon>
        <taxon>Scytonema</taxon>
    </lineage>
</organism>
<reference evidence="1 2" key="1">
    <citation type="journal article" date="2013" name="Genome Biol. Evol.">
        <title>Genomes of Stigonematalean cyanobacteria (subsection V) and the evolution of oxygenic photosynthesis from prokaryotes to plastids.</title>
        <authorList>
            <person name="Dagan T."/>
            <person name="Roettger M."/>
            <person name="Stucken K."/>
            <person name="Landan G."/>
            <person name="Koch R."/>
            <person name="Major P."/>
            <person name="Gould S.B."/>
            <person name="Goremykin V.V."/>
            <person name="Rippka R."/>
            <person name="Tandeau de Marsac N."/>
            <person name="Gugger M."/>
            <person name="Lockhart P.J."/>
            <person name="Allen J.F."/>
            <person name="Brune I."/>
            <person name="Maus I."/>
            <person name="Puhler A."/>
            <person name="Martin W.F."/>
        </authorList>
    </citation>
    <scope>NUCLEOTIDE SEQUENCE [LARGE SCALE GENOMIC DNA]</scope>
    <source>
        <strain evidence="1 2">PCC 7110</strain>
    </source>
</reference>
<comment type="caution">
    <text evidence="1">The sequence shown here is derived from an EMBL/GenBank/DDBJ whole genome shotgun (WGS) entry which is preliminary data.</text>
</comment>
<proteinExistence type="predicted"/>
<protein>
    <submittedName>
        <fullName evidence="1">Phosphatase</fullName>
    </submittedName>
</protein>
<dbReference type="EMBL" id="ANNX02000025">
    <property type="protein sequence ID" value="KYC41030.1"/>
    <property type="molecule type" value="Genomic_DNA"/>
</dbReference>
<keyword evidence="2" id="KW-1185">Reference proteome</keyword>
<dbReference type="AlphaFoldDB" id="A0A139X8L7"/>
<dbReference type="Gene3D" id="3.40.50.1000">
    <property type="entry name" value="HAD superfamily/HAD-like"/>
    <property type="match status" value="1"/>
</dbReference>